<dbReference type="STRING" id="765952.PUV_03660"/>
<dbReference type="EMBL" id="FR872580">
    <property type="protein sequence ID" value="CCB85316.1"/>
    <property type="molecule type" value="Genomic_DNA"/>
</dbReference>
<dbReference type="RefSeq" id="WP_006340217.1">
    <property type="nucleotide sequence ID" value="NC_015702.1"/>
</dbReference>
<reference evidence="1 2" key="2">
    <citation type="journal article" date="2011" name="Mol. Biol. Evol.">
        <title>Unity in variety--the pan-genome of the Chlamydiae.</title>
        <authorList>
            <person name="Collingro A."/>
            <person name="Tischler P."/>
            <person name="Weinmaier T."/>
            <person name="Penz T."/>
            <person name="Heinz E."/>
            <person name="Brunham R.C."/>
            <person name="Read T.D."/>
            <person name="Bavoil P.M."/>
            <person name="Sachse K."/>
            <person name="Kahane S."/>
            <person name="Friedman M.G."/>
            <person name="Rattei T."/>
            <person name="Myers G.S."/>
            <person name="Horn M."/>
        </authorList>
    </citation>
    <scope>NUCLEOTIDE SEQUENCE [LARGE SCALE GENOMIC DNA]</scope>
    <source>
        <strain evidence="2">UV7</strain>
    </source>
</reference>
<dbReference type="OrthoDB" id="9781621at2"/>
<dbReference type="HOGENOM" id="CLU_1365106_0_0_0"/>
<proteinExistence type="predicted"/>
<keyword evidence="2" id="KW-1185">Reference proteome</keyword>
<dbReference type="Proteomes" id="UP000000495">
    <property type="component" value="Chromosome"/>
</dbReference>
<organism evidence="1 2">
    <name type="scientific">Parachlamydia acanthamoebae (strain UV7)</name>
    <dbReference type="NCBI Taxonomy" id="765952"/>
    <lineage>
        <taxon>Bacteria</taxon>
        <taxon>Pseudomonadati</taxon>
        <taxon>Chlamydiota</taxon>
        <taxon>Chlamydiia</taxon>
        <taxon>Parachlamydiales</taxon>
        <taxon>Parachlamydiaceae</taxon>
        <taxon>Parachlamydia</taxon>
    </lineage>
</organism>
<reference key="1">
    <citation type="journal article" date="2011" name="Mol. Biol. Evol.">
        <title>Unity in variety -- the pan-genome of the Chlamydiae.</title>
        <authorList>
            <person name="Collingro A."/>
            <person name="Tischler P."/>
            <person name="Weinmaier T."/>
            <person name="Penz T."/>
            <person name="Heinz E."/>
            <person name="Brunham R.C."/>
            <person name="Read T.D."/>
            <person name="Bavoil P.M."/>
            <person name="Sachse K."/>
            <person name="Kahane S."/>
            <person name="Friedman M.G."/>
            <person name="Rattei T."/>
            <person name="Myers G.S.A."/>
            <person name="Horn M."/>
        </authorList>
    </citation>
    <scope>NUCLEOTIDE SEQUENCE</scope>
    <source>
        <strain>UV7</strain>
    </source>
</reference>
<name>F8KWB8_PARAV</name>
<sequence>MEFGKLFAVNIEFKDLNFPNEKDQYLSLEVVLIARNHQVLQPLLYELKHKALMELTREGVTQHAIHEIFPDACSLLGEVASLNRQTKQVWLSNHLVVSYQHLILVTQDQSILDHSAKEEEFTLALQALFSALRVQAKRTSVMKASSSEVHKMKSIQKSTYYSDKESLPKNVANVPCPKNNETSSLNLRSNKRLYELQLGE</sequence>
<protein>
    <submittedName>
        <fullName evidence="1">Uncharacterized protein</fullName>
    </submittedName>
</protein>
<gene>
    <name evidence="1" type="ordered locus">PUV_03660</name>
</gene>
<evidence type="ECO:0000313" key="1">
    <source>
        <dbReference type="EMBL" id="CCB85316.1"/>
    </source>
</evidence>
<accession>F8KWB8</accession>
<evidence type="ECO:0000313" key="2">
    <source>
        <dbReference type="Proteomes" id="UP000000495"/>
    </source>
</evidence>
<dbReference type="KEGG" id="puv:PUV_03660"/>
<dbReference type="AlphaFoldDB" id="F8KWB8"/>